<dbReference type="InterPro" id="IPR011545">
    <property type="entry name" value="DEAD/DEAH_box_helicase_dom"/>
</dbReference>
<keyword evidence="2 6" id="KW-0547">Nucleotide-binding</keyword>
<dbReference type="PANTHER" id="PTHR30231:SF41">
    <property type="entry name" value="DNA POLYMERASE III SUBUNIT EPSILON"/>
    <property type="match status" value="1"/>
</dbReference>
<dbReference type="InterPro" id="IPR006054">
    <property type="entry name" value="DnaQ"/>
</dbReference>
<evidence type="ECO:0000256" key="5">
    <source>
        <dbReference type="ARBA" id="ARBA00022840"/>
    </source>
</evidence>
<evidence type="ECO:0000256" key="2">
    <source>
        <dbReference type="ARBA" id="ARBA00022741"/>
    </source>
</evidence>
<evidence type="ECO:0000313" key="9">
    <source>
        <dbReference type="EMBL" id="MFC5588231.1"/>
    </source>
</evidence>
<dbReference type="InterPro" id="IPR006310">
    <property type="entry name" value="DinG"/>
</dbReference>
<reference evidence="10" key="1">
    <citation type="journal article" date="2019" name="Int. J. Syst. Evol. Microbiol.">
        <title>The Global Catalogue of Microorganisms (GCM) 10K type strain sequencing project: providing services to taxonomists for standard genome sequencing and annotation.</title>
        <authorList>
            <consortium name="The Broad Institute Genomics Platform"/>
            <consortium name="The Broad Institute Genome Sequencing Center for Infectious Disease"/>
            <person name="Wu L."/>
            <person name="Ma J."/>
        </authorList>
    </citation>
    <scope>NUCLEOTIDE SEQUENCE [LARGE SCALE GENOMIC DNA]</scope>
    <source>
        <strain evidence="10">CGMCC 4.1434</strain>
    </source>
</reference>
<dbReference type="NCBIfam" id="TIGR00573">
    <property type="entry name" value="dnaq"/>
    <property type="match status" value="1"/>
</dbReference>
<gene>
    <name evidence="6 7 9" type="primary">dinG</name>
    <name evidence="9" type="ORF">ACFPRA_05015</name>
</gene>
<protein>
    <recommendedName>
        <fullName evidence="6 7">3'-5' exonuclease DinG</fullName>
        <ecNumber evidence="6 7">3.1.-.-</ecNumber>
    </recommendedName>
</protein>
<dbReference type="SMART" id="SM00491">
    <property type="entry name" value="HELICc2"/>
    <property type="match status" value="1"/>
</dbReference>
<feature type="short sequence motif" description="DEAH box" evidence="6">
    <location>
        <begin position="457"/>
        <end position="460"/>
    </location>
</feature>
<dbReference type="Pfam" id="PF13307">
    <property type="entry name" value="Helicase_C_2"/>
    <property type="match status" value="1"/>
</dbReference>
<dbReference type="CDD" id="cd06127">
    <property type="entry name" value="DEDDh"/>
    <property type="match status" value="1"/>
</dbReference>
<dbReference type="Pfam" id="PF00270">
    <property type="entry name" value="DEAD"/>
    <property type="match status" value="1"/>
</dbReference>
<evidence type="ECO:0000259" key="8">
    <source>
        <dbReference type="PROSITE" id="PS51193"/>
    </source>
</evidence>
<keyword evidence="9" id="KW-0347">Helicase</keyword>
<dbReference type="SUPFAM" id="SSF52540">
    <property type="entry name" value="P-loop containing nucleoside triphosphate hydrolases"/>
    <property type="match status" value="2"/>
</dbReference>
<comment type="caution">
    <text evidence="9">The sequence shown here is derived from an EMBL/GenBank/DDBJ whole genome shotgun (WGS) entry which is preliminary data.</text>
</comment>
<dbReference type="InterPro" id="IPR012337">
    <property type="entry name" value="RNaseH-like_sf"/>
</dbReference>
<dbReference type="InterPro" id="IPR013520">
    <property type="entry name" value="Ribonucl_H"/>
</dbReference>
<dbReference type="NCBIfam" id="TIGR01407">
    <property type="entry name" value="dinG_rel"/>
    <property type="match status" value="1"/>
</dbReference>
<dbReference type="Gene3D" id="3.30.420.10">
    <property type="entry name" value="Ribonuclease H-like superfamily/Ribonuclease H"/>
    <property type="match status" value="1"/>
</dbReference>
<comment type="similarity">
    <text evidence="6 7">Belongs to the helicase family. DinG subfamily. Type 2 sub-subfamily.</text>
</comment>
<organism evidence="9 10">
    <name type="scientific">Sporosarcina soli</name>
    <dbReference type="NCBI Taxonomy" id="334736"/>
    <lineage>
        <taxon>Bacteria</taxon>
        <taxon>Bacillati</taxon>
        <taxon>Bacillota</taxon>
        <taxon>Bacilli</taxon>
        <taxon>Bacillales</taxon>
        <taxon>Caryophanaceae</taxon>
        <taxon>Sporosarcina</taxon>
    </lineage>
</organism>
<dbReference type="RefSeq" id="WP_381431368.1">
    <property type="nucleotide sequence ID" value="NZ_JBHSNO010000005.1"/>
</dbReference>
<dbReference type="InterPro" id="IPR036397">
    <property type="entry name" value="RNaseH_sf"/>
</dbReference>
<dbReference type="GO" id="GO:0016787">
    <property type="term" value="F:hydrolase activity"/>
    <property type="evidence" value="ECO:0007669"/>
    <property type="project" value="UniProtKB-KW"/>
</dbReference>
<feature type="domain" description="Helicase ATP-binding" evidence="8">
    <location>
        <begin position="246"/>
        <end position="518"/>
    </location>
</feature>
<dbReference type="InterPro" id="IPR006555">
    <property type="entry name" value="ATP-dep_Helicase_C"/>
</dbReference>
<dbReference type="HAMAP" id="MF_02206">
    <property type="entry name" value="DinG_exonucl"/>
    <property type="match status" value="1"/>
</dbReference>
<sequence>MNNTTYAVVDLETTGHSPAKGDRIIQIAIVFIKDGEIGEQYVRFVNPGQKIPTFIRQLTAISDDDVADAPQFEEIAAEVAKLLDGTIFVAHNTDFDLSFLQSEFARCGVGKWSGKKIDTVELSKIVYPSSPSYRLQDITEELGILLASAHRADDDAKATAELFIACMKKLHTLPEDTLNLLHRRSFQLKSNLSTLFYEALKKVRTKRAETGFASFRGIPYRIIPLPQPNDGAQPVYPIDDKEKMVVLKKFNPTFERRDAQFRFMDAAWQALSTQSETIAEVPTGIGKTLAYLLPASVHAITTGKPVVISTFTNHLADKIIEDELDKVRAMLGADVTATVLKGRHQYISLNKFEELLRITEESYDETFTIMQILVWLTVTDTGDLEELNVSGGGQLFIDRIRKRSNRLSPDEQVADFHYRLLEKCRHSHLIVTNHSMLLSDMSRGQAVFHSLGGLVVDEAHQFVKTAERINETVFSYPNWKYVMGQISSDANGQLLQQVDTLIQQYGVNHFHAKERLDAAYVKFSTFFDDAVGMLTAYQPADNKNQQGNRIVYSLAEVNGDRKIFTNMLEAMSAYIDQAASFTKDIAQQMDHLTEKEQAILAEWDYWIRELKIKAGEWVSIFIEDSSTRFSVWLEKDRRSIPGSLTVIKRALDGSATIRNFIDGLKQEQTGIVWTSGTLAVPGNDRFIARQLGIADSIPLLTFDAPWHFYQGAEIFIVDNMPDIQEVAQSDYIEAVADAVVQTVMATGGRLFVLFTSQDMLRKTFELITESEQLEDYALIAQGISSGSRVKLLKSFRQLPNAVLFGTNSFWEGVDVPGEALTAVVAVRLPFSSPDEPVFKAKAAQMTALGMNPFTEYALPEAMMRLRQGFGRLIRSSDDKGFFIILDRRIETKSYGRRFLEALPDVPVKKVSLEHMVNVLENCYNE</sequence>
<comment type="function">
    <text evidence="6 7">3'-5' exonuclease.</text>
</comment>
<dbReference type="NCBIfam" id="NF005981">
    <property type="entry name" value="PRK08074.1"/>
    <property type="match status" value="1"/>
</dbReference>
<evidence type="ECO:0000256" key="4">
    <source>
        <dbReference type="ARBA" id="ARBA00022839"/>
    </source>
</evidence>
<keyword evidence="5 6" id="KW-0067">ATP-binding</keyword>
<dbReference type="PANTHER" id="PTHR30231">
    <property type="entry name" value="DNA POLYMERASE III SUBUNIT EPSILON"/>
    <property type="match status" value="1"/>
</dbReference>
<evidence type="ECO:0000313" key="10">
    <source>
        <dbReference type="Proteomes" id="UP001596109"/>
    </source>
</evidence>
<dbReference type="PROSITE" id="PS51193">
    <property type="entry name" value="HELICASE_ATP_BIND_2"/>
    <property type="match status" value="1"/>
</dbReference>
<evidence type="ECO:0000256" key="6">
    <source>
        <dbReference type="HAMAP-Rule" id="MF_02206"/>
    </source>
</evidence>
<dbReference type="InterPro" id="IPR014013">
    <property type="entry name" value="Helic_SF1/SF2_ATP-bd_DinG/Rad3"/>
</dbReference>
<accession>A0ABW0THQ0</accession>
<proteinExistence type="inferred from homology"/>
<name>A0ABW0THQ0_9BACL</name>
<keyword evidence="4 6" id="KW-0269">Exonuclease</keyword>
<dbReference type="Proteomes" id="UP001596109">
    <property type="component" value="Unassembled WGS sequence"/>
</dbReference>
<evidence type="ECO:0000256" key="3">
    <source>
        <dbReference type="ARBA" id="ARBA00022801"/>
    </source>
</evidence>
<dbReference type="GO" id="GO:0003678">
    <property type="term" value="F:DNA helicase activity"/>
    <property type="evidence" value="ECO:0007669"/>
    <property type="project" value="UniProtKB-EC"/>
</dbReference>
<dbReference type="Pfam" id="PF00929">
    <property type="entry name" value="RNase_T"/>
    <property type="match status" value="1"/>
</dbReference>
<dbReference type="Gene3D" id="3.40.50.300">
    <property type="entry name" value="P-loop containing nucleotide triphosphate hydrolases"/>
    <property type="match status" value="2"/>
</dbReference>
<evidence type="ECO:0000256" key="7">
    <source>
        <dbReference type="RuleBase" id="RU364106"/>
    </source>
</evidence>
<comment type="caution">
    <text evidence="6">Lacks conserved residue(s) required for the propagation of feature annotation.</text>
</comment>
<evidence type="ECO:0000256" key="1">
    <source>
        <dbReference type="ARBA" id="ARBA00022722"/>
    </source>
</evidence>
<dbReference type="EC" id="3.1.-.-" evidence="6 7"/>
<dbReference type="SUPFAM" id="SSF53098">
    <property type="entry name" value="Ribonuclease H-like"/>
    <property type="match status" value="1"/>
</dbReference>
<keyword evidence="3 6" id="KW-0378">Hydrolase</keyword>
<keyword evidence="10" id="KW-1185">Reference proteome</keyword>
<dbReference type="EMBL" id="JBHSNO010000005">
    <property type="protein sequence ID" value="MFC5588231.1"/>
    <property type="molecule type" value="Genomic_DNA"/>
</dbReference>
<keyword evidence="1 6" id="KW-0540">Nuclease</keyword>
<dbReference type="SMART" id="SM00479">
    <property type="entry name" value="EXOIII"/>
    <property type="match status" value="1"/>
</dbReference>
<dbReference type="InterPro" id="IPR027417">
    <property type="entry name" value="P-loop_NTPase"/>
</dbReference>